<dbReference type="Proteomes" id="UP000472320">
    <property type="component" value="Unassembled WGS sequence"/>
</dbReference>
<gene>
    <name evidence="8" type="ORF">GM658_14430</name>
</gene>
<comment type="caution">
    <text evidence="8">The sequence shown here is derived from an EMBL/GenBank/DDBJ whole genome shotgun (WGS) entry which is preliminary data.</text>
</comment>
<proteinExistence type="inferred from homology"/>
<reference evidence="8 9" key="1">
    <citation type="submission" date="2019-11" db="EMBL/GenBank/DDBJ databases">
        <title>Type strains purchased from KCTC, JCM and DSMZ.</title>
        <authorList>
            <person name="Lu H."/>
        </authorList>
    </citation>
    <scope>NUCLEOTIDE SEQUENCE [LARGE SCALE GENOMIC DNA]</scope>
    <source>
        <strain evidence="8 9">JCM 31587</strain>
    </source>
</reference>
<evidence type="ECO:0000256" key="1">
    <source>
        <dbReference type="ARBA" id="ARBA00004141"/>
    </source>
</evidence>
<comment type="subcellular location">
    <subcellularLocation>
        <location evidence="1">Membrane</location>
        <topology evidence="1">Multi-pass membrane protein</topology>
    </subcellularLocation>
</comment>
<feature type="transmembrane region" description="Helical" evidence="6">
    <location>
        <begin position="83"/>
        <end position="105"/>
    </location>
</feature>
<feature type="transmembrane region" description="Helical" evidence="6">
    <location>
        <begin position="46"/>
        <end position="71"/>
    </location>
</feature>
<dbReference type="AlphaFoldDB" id="A0A6L6QHR9"/>
<keyword evidence="9" id="KW-1185">Reference proteome</keyword>
<accession>A0A6L6QHR9</accession>
<dbReference type="Pfam" id="PF04138">
    <property type="entry name" value="GtrA_DPMS_TM"/>
    <property type="match status" value="1"/>
</dbReference>
<evidence type="ECO:0000313" key="9">
    <source>
        <dbReference type="Proteomes" id="UP000472320"/>
    </source>
</evidence>
<dbReference type="PANTHER" id="PTHR38459:SF1">
    <property type="entry name" value="PROPHAGE BACTOPRENOL-LINKED GLUCOSE TRANSLOCASE HOMOLOG"/>
    <property type="match status" value="1"/>
</dbReference>
<feature type="domain" description="GtrA/DPMS transmembrane" evidence="7">
    <location>
        <begin position="20"/>
        <end position="136"/>
    </location>
</feature>
<evidence type="ECO:0000256" key="2">
    <source>
        <dbReference type="ARBA" id="ARBA00009399"/>
    </source>
</evidence>
<dbReference type="GO" id="GO:0000271">
    <property type="term" value="P:polysaccharide biosynthetic process"/>
    <property type="evidence" value="ECO:0007669"/>
    <property type="project" value="InterPro"/>
</dbReference>
<feature type="transmembrane region" description="Helical" evidence="6">
    <location>
        <begin position="21"/>
        <end position="40"/>
    </location>
</feature>
<feature type="transmembrane region" description="Helical" evidence="6">
    <location>
        <begin position="111"/>
        <end position="130"/>
    </location>
</feature>
<evidence type="ECO:0000313" key="8">
    <source>
        <dbReference type="EMBL" id="MTW11799.1"/>
    </source>
</evidence>
<dbReference type="PANTHER" id="PTHR38459">
    <property type="entry name" value="PROPHAGE BACTOPRENOL-LINKED GLUCOSE TRANSLOCASE HOMOLOG"/>
    <property type="match status" value="1"/>
</dbReference>
<keyword evidence="3 6" id="KW-0812">Transmembrane</keyword>
<evidence type="ECO:0000256" key="3">
    <source>
        <dbReference type="ARBA" id="ARBA00022692"/>
    </source>
</evidence>
<dbReference type="InterPro" id="IPR051401">
    <property type="entry name" value="GtrA_CellWall_Glycosyl"/>
</dbReference>
<comment type="similarity">
    <text evidence="2">Belongs to the GtrA family.</text>
</comment>
<evidence type="ECO:0000256" key="5">
    <source>
        <dbReference type="ARBA" id="ARBA00023136"/>
    </source>
</evidence>
<evidence type="ECO:0000256" key="6">
    <source>
        <dbReference type="SAM" id="Phobius"/>
    </source>
</evidence>
<name>A0A6L6QHR9_9BURK</name>
<dbReference type="InterPro" id="IPR007267">
    <property type="entry name" value="GtrA_DPMS_TM"/>
</dbReference>
<evidence type="ECO:0000259" key="7">
    <source>
        <dbReference type="Pfam" id="PF04138"/>
    </source>
</evidence>
<dbReference type="EMBL" id="WNKX01000009">
    <property type="protein sequence ID" value="MTW11799.1"/>
    <property type="molecule type" value="Genomic_DNA"/>
</dbReference>
<dbReference type="RefSeq" id="WP_155454744.1">
    <property type="nucleotide sequence ID" value="NZ_WNKX01000009.1"/>
</dbReference>
<protein>
    <submittedName>
        <fullName evidence="8">GtrA family protein</fullName>
    </submittedName>
</protein>
<keyword evidence="5 6" id="KW-0472">Membrane</keyword>
<dbReference type="GO" id="GO:0005886">
    <property type="term" value="C:plasma membrane"/>
    <property type="evidence" value="ECO:0007669"/>
    <property type="project" value="TreeGrafter"/>
</dbReference>
<dbReference type="OrthoDB" id="9807815at2"/>
<evidence type="ECO:0000256" key="4">
    <source>
        <dbReference type="ARBA" id="ARBA00022989"/>
    </source>
</evidence>
<organism evidence="8 9">
    <name type="scientific">Massilia eburnea</name>
    <dbReference type="NCBI Taxonomy" id="1776165"/>
    <lineage>
        <taxon>Bacteria</taxon>
        <taxon>Pseudomonadati</taxon>
        <taxon>Pseudomonadota</taxon>
        <taxon>Betaproteobacteria</taxon>
        <taxon>Burkholderiales</taxon>
        <taxon>Oxalobacteraceae</taxon>
        <taxon>Telluria group</taxon>
        <taxon>Massilia</taxon>
    </lineage>
</organism>
<keyword evidence="4 6" id="KW-1133">Transmembrane helix</keyword>
<sequence>MFSKLLGKKHSSDGLVQFIRYVFVGGAAFVVDFGALYLLAHVIGLHYLTAACLSYLLGMMVNYMISVRWVFDFRRVSQWEREFAIFFLIGIAGLILNGLAISLLVEMLHTPYLAAKLVAAAAILMFNFGARKVLLFSADRARA</sequence>